<dbReference type="PANTHER" id="PTHR43289:SF33">
    <property type="entry name" value="SERINE_THREONINE KINASE 31"/>
    <property type="match status" value="1"/>
</dbReference>
<dbReference type="InterPro" id="IPR000719">
    <property type="entry name" value="Prot_kinase_dom"/>
</dbReference>
<keyword evidence="4" id="KW-0067">ATP-binding</keyword>
<evidence type="ECO:0000256" key="1">
    <source>
        <dbReference type="ARBA" id="ARBA00022679"/>
    </source>
</evidence>
<keyword evidence="1" id="KW-0808">Transferase</keyword>
<dbReference type="PANTHER" id="PTHR43289">
    <property type="entry name" value="MITOGEN-ACTIVATED PROTEIN KINASE KINASE KINASE 20-RELATED"/>
    <property type="match status" value="1"/>
</dbReference>
<sequence>MIFHGYEVDPEYILAGSDLPDWHSAGLGEFIVGRKDGKRWFIKRNNEYRFPTAKEQPDKELRDFYLIPAKQYQADRELLRKLMVEKGKLTAEKDHIVPEVEHFISEGRIVLVSRFVENIARDADFVGMDAAHFIPFCADVARLIARLHECGIIHCDLKVGQPDDVMSGNVVAAVEGGKLIPYLIDFDLSFPAPPAKNPESIPHSDNYESPEIIPYIDGDEEKCTEITMATDVFTLGIVFHKLWTGSFPAVEVERASAGRCVANDKAVTIHKKFDVRIGEKCGATFMSLINWMLAKDPAARPTAKQVREVLTDQLAVPDKYHKGSDVKQFTELWDAHKLAAERLPSDQMQAKGVASFKRINDGGRLKYLVSTADGKEASLSLEEIIAAGYAARKPANVSEPWEEHNIVMASPEDIAAKGYVEVTAATAGGHRYRIVTATGVVFTHGYEWLISEGLAVRKAVEAIEGDEPWPGDGKYASPEFLAERGVKKILRVKYGPENRYRVEFKDREPLDYVNAGTMRKLRYLV</sequence>
<comment type="caution">
    <text evidence="6">The sequence shown here is derived from an EMBL/GenBank/DDBJ whole genome shotgun (WGS) entry which is preliminary data.</text>
</comment>
<dbReference type="GO" id="GO:0004674">
    <property type="term" value="F:protein serine/threonine kinase activity"/>
    <property type="evidence" value="ECO:0007669"/>
    <property type="project" value="TreeGrafter"/>
</dbReference>
<gene>
    <name evidence="6" type="ORF">H9741_00730</name>
</gene>
<evidence type="ECO:0000259" key="5">
    <source>
        <dbReference type="PROSITE" id="PS50011"/>
    </source>
</evidence>
<feature type="domain" description="Protein kinase" evidence="5">
    <location>
        <begin position="1"/>
        <end position="314"/>
    </location>
</feature>
<dbReference type="AlphaFoldDB" id="A0A9D1V6F8"/>
<evidence type="ECO:0000256" key="4">
    <source>
        <dbReference type="ARBA" id="ARBA00022840"/>
    </source>
</evidence>
<dbReference type="EMBL" id="DXFX01000009">
    <property type="protein sequence ID" value="HIX06981.1"/>
    <property type="molecule type" value="Genomic_DNA"/>
</dbReference>
<keyword evidence="2" id="KW-0547">Nucleotide-binding</keyword>
<keyword evidence="3" id="KW-0418">Kinase</keyword>
<reference evidence="6" key="1">
    <citation type="journal article" date="2021" name="PeerJ">
        <title>Extensive microbial diversity within the chicken gut microbiome revealed by metagenomics and culture.</title>
        <authorList>
            <person name="Gilroy R."/>
            <person name="Ravi A."/>
            <person name="Getino M."/>
            <person name="Pursley I."/>
            <person name="Horton D.L."/>
            <person name="Alikhan N.F."/>
            <person name="Baker D."/>
            <person name="Gharbi K."/>
            <person name="Hall N."/>
            <person name="Watson M."/>
            <person name="Adriaenssens E.M."/>
            <person name="Foster-Nyarko E."/>
            <person name="Jarju S."/>
            <person name="Secka A."/>
            <person name="Antonio M."/>
            <person name="Oren A."/>
            <person name="Chaudhuri R.R."/>
            <person name="La Ragione R."/>
            <person name="Hildebrand F."/>
            <person name="Pallen M.J."/>
        </authorList>
    </citation>
    <scope>NUCLEOTIDE SEQUENCE</scope>
    <source>
        <strain evidence="6">811</strain>
    </source>
</reference>
<name>A0A9D1V6F8_9FIRM</name>
<dbReference type="SMART" id="SM00220">
    <property type="entry name" value="S_TKc"/>
    <property type="match status" value="1"/>
</dbReference>
<protein>
    <recommendedName>
        <fullName evidence="5">Protein kinase domain-containing protein</fullName>
    </recommendedName>
</protein>
<organism evidence="6 7">
    <name type="scientific">Candidatus Borkfalkia faecipullorum</name>
    <dbReference type="NCBI Taxonomy" id="2838510"/>
    <lineage>
        <taxon>Bacteria</taxon>
        <taxon>Bacillati</taxon>
        <taxon>Bacillota</taxon>
        <taxon>Clostridia</taxon>
        <taxon>Christensenellales</taxon>
        <taxon>Christensenellaceae</taxon>
        <taxon>Candidatus Borkfalkia</taxon>
    </lineage>
</organism>
<dbReference type="Gene3D" id="1.10.510.10">
    <property type="entry name" value="Transferase(Phosphotransferase) domain 1"/>
    <property type="match status" value="1"/>
</dbReference>
<dbReference type="PROSITE" id="PS50011">
    <property type="entry name" value="PROTEIN_KINASE_DOM"/>
    <property type="match status" value="1"/>
</dbReference>
<reference evidence="6" key="2">
    <citation type="submission" date="2021-04" db="EMBL/GenBank/DDBJ databases">
        <authorList>
            <person name="Gilroy R."/>
        </authorList>
    </citation>
    <scope>NUCLEOTIDE SEQUENCE</scope>
    <source>
        <strain evidence="6">811</strain>
    </source>
</reference>
<accession>A0A9D1V6F8</accession>
<evidence type="ECO:0000256" key="2">
    <source>
        <dbReference type="ARBA" id="ARBA00022741"/>
    </source>
</evidence>
<dbReference type="SUPFAM" id="SSF56112">
    <property type="entry name" value="Protein kinase-like (PK-like)"/>
    <property type="match status" value="1"/>
</dbReference>
<dbReference type="Pfam" id="PF00069">
    <property type="entry name" value="Pkinase"/>
    <property type="match status" value="1"/>
</dbReference>
<dbReference type="Proteomes" id="UP000824204">
    <property type="component" value="Unassembled WGS sequence"/>
</dbReference>
<proteinExistence type="predicted"/>
<evidence type="ECO:0000256" key="3">
    <source>
        <dbReference type="ARBA" id="ARBA00022777"/>
    </source>
</evidence>
<evidence type="ECO:0000313" key="7">
    <source>
        <dbReference type="Proteomes" id="UP000824204"/>
    </source>
</evidence>
<evidence type="ECO:0000313" key="6">
    <source>
        <dbReference type="EMBL" id="HIX06981.1"/>
    </source>
</evidence>
<dbReference type="InterPro" id="IPR011009">
    <property type="entry name" value="Kinase-like_dom_sf"/>
</dbReference>
<dbReference type="GO" id="GO:0005524">
    <property type="term" value="F:ATP binding"/>
    <property type="evidence" value="ECO:0007669"/>
    <property type="project" value="UniProtKB-KW"/>
</dbReference>